<reference evidence="13" key="3">
    <citation type="submission" date="2020-12" db="UniProtKB">
        <authorList>
            <consortium name="EnsemblPlants"/>
        </authorList>
    </citation>
    <scope>IDENTIFICATION</scope>
</reference>
<feature type="compositionally biased region" description="Acidic residues" evidence="10">
    <location>
        <begin position="224"/>
        <end position="234"/>
    </location>
</feature>
<dbReference type="FunFam" id="3.30.40.10:FF:000127">
    <property type="entry name" value="E3 ubiquitin-protein ligase RNF181"/>
    <property type="match status" value="1"/>
</dbReference>
<dbReference type="PROSITE" id="PS50089">
    <property type="entry name" value="ZF_RING_2"/>
    <property type="match status" value="1"/>
</dbReference>
<evidence type="ECO:0000256" key="9">
    <source>
        <dbReference type="SAM" id="Coils"/>
    </source>
</evidence>
<keyword evidence="7" id="KW-0862">Zinc</keyword>
<feature type="region of interest" description="Disordered" evidence="10">
    <location>
        <begin position="213"/>
        <end position="250"/>
    </location>
</feature>
<dbReference type="EnsemblPlants" id="Pp3c11_13800V3.1">
    <property type="protein sequence ID" value="Pp3c11_13800V3.1"/>
    <property type="gene ID" value="Pp3c11_13800"/>
</dbReference>
<keyword evidence="4" id="KW-0479">Metal-binding</keyword>
<sequence>MMQILHLFRVMLVHESDEGLHHSQEEANMKFRSKFGPKASNADTISSSTVVELFGFKPTPLIGSAIWVRQKLQLSRDRTQRIPGLHRKQNPMQSPARARKTPFCALPNTFLPTPIDYSADEEARHKIEGFNGFRCDRKLSEDAKRRDKKIRLAKRRSTMRGREEDELASGGITQLDELMHLRACIGLYHKCMGALTQREVVVAVTTNLRGPSTSVYTSRTDVTPEPEAELDAEPPEGRYDNGGSGAGDGTYENATFTGRSAALEEEFVGHQEAIQATLEEIMDVRGGTAAASQEEVEKLLAVVVSKAGLAGMGEGMQCPVCREALVEGETVSEMPCTHPYHPECLKPWLEEHNSCPMCRLELRTYMEDYQHKKQSKQEAEKQRRRVQLARKQESMATVHLGSPNILCIGACAPCKSGCHAESALQSSMSEGVELDWRLICGGVAEGREDRGCVVGDFREKVQKLVEKEVD</sequence>
<dbReference type="EMBL" id="ABEU02000011">
    <property type="protein sequence ID" value="PNR45227.1"/>
    <property type="molecule type" value="Genomic_DNA"/>
</dbReference>
<evidence type="ECO:0000256" key="10">
    <source>
        <dbReference type="SAM" id="MobiDB-lite"/>
    </source>
</evidence>
<feature type="domain" description="RING-type" evidence="11">
    <location>
        <begin position="318"/>
        <end position="359"/>
    </location>
</feature>
<keyword evidence="6" id="KW-0833">Ubl conjugation pathway</keyword>
<comment type="catalytic activity">
    <reaction evidence="1">
        <text>S-ubiquitinyl-[E2 ubiquitin-conjugating enzyme]-L-cysteine + [acceptor protein]-L-lysine = [E2 ubiquitin-conjugating enzyme]-L-cysteine + N(6)-ubiquitinyl-[acceptor protein]-L-lysine.</text>
        <dbReference type="EC" id="2.3.2.27"/>
    </reaction>
</comment>
<protein>
    <recommendedName>
        <fullName evidence="2">RING-type E3 ubiquitin transferase</fullName>
        <ecNumber evidence="2">2.3.2.27</ecNumber>
    </recommendedName>
</protein>
<evidence type="ECO:0000256" key="4">
    <source>
        <dbReference type="ARBA" id="ARBA00022723"/>
    </source>
</evidence>
<evidence type="ECO:0000256" key="2">
    <source>
        <dbReference type="ARBA" id="ARBA00012483"/>
    </source>
</evidence>
<name>A0A2K1JUN3_PHYPA</name>
<keyword evidence="14" id="KW-1185">Reference proteome</keyword>
<dbReference type="InterPro" id="IPR013083">
    <property type="entry name" value="Znf_RING/FYVE/PHD"/>
</dbReference>
<dbReference type="PaxDb" id="3218-PP1S11_192V6.1"/>
<dbReference type="Pfam" id="PF13639">
    <property type="entry name" value="zf-RING_2"/>
    <property type="match status" value="1"/>
</dbReference>
<dbReference type="GO" id="GO:0016567">
    <property type="term" value="P:protein ubiquitination"/>
    <property type="evidence" value="ECO:0000318"/>
    <property type="project" value="GO_Central"/>
</dbReference>
<evidence type="ECO:0000256" key="1">
    <source>
        <dbReference type="ARBA" id="ARBA00000900"/>
    </source>
</evidence>
<dbReference type="InParanoid" id="A0A2K1JUN3"/>
<evidence type="ECO:0000256" key="8">
    <source>
        <dbReference type="PROSITE-ProRule" id="PRU00175"/>
    </source>
</evidence>
<dbReference type="STRING" id="3218.A0A2K1JUN3"/>
<keyword evidence="3" id="KW-0808">Transferase</keyword>
<organism evidence="12">
    <name type="scientific">Physcomitrium patens</name>
    <name type="common">Spreading-leaved earth moss</name>
    <name type="synonym">Physcomitrella patens</name>
    <dbReference type="NCBI Taxonomy" id="3218"/>
    <lineage>
        <taxon>Eukaryota</taxon>
        <taxon>Viridiplantae</taxon>
        <taxon>Streptophyta</taxon>
        <taxon>Embryophyta</taxon>
        <taxon>Bryophyta</taxon>
        <taxon>Bryophytina</taxon>
        <taxon>Bryopsida</taxon>
        <taxon>Funariidae</taxon>
        <taxon>Funariales</taxon>
        <taxon>Funariaceae</taxon>
        <taxon>Physcomitrium</taxon>
    </lineage>
</organism>
<dbReference type="Gramene" id="Pp3c11_13800V3.1">
    <property type="protein sequence ID" value="Pp3c11_13800V3.1"/>
    <property type="gene ID" value="Pp3c11_13800"/>
</dbReference>
<dbReference type="PANTHER" id="PTHR15710:SF4">
    <property type="entry name" value="E3 UBIQUITIN-PROTEIN LIGASE AIP2"/>
    <property type="match status" value="1"/>
</dbReference>
<proteinExistence type="predicted"/>
<dbReference type="SUPFAM" id="SSF57850">
    <property type="entry name" value="RING/U-box"/>
    <property type="match status" value="1"/>
</dbReference>
<feature type="coiled-coil region" evidence="9">
    <location>
        <begin position="362"/>
        <end position="392"/>
    </location>
</feature>
<evidence type="ECO:0000313" key="14">
    <source>
        <dbReference type="Proteomes" id="UP000006727"/>
    </source>
</evidence>
<reference evidence="12 14" key="2">
    <citation type="journal article" date="2018" name="Plant J.">
        <title>The Physcomitrella patens chromosome-scale assembly reveals moss genome structure and evolution.</title>
        <authorList>
            <person name="Lang D."/>
            <person name="Ullrich K.K."/>
            <person name="Murat F."/>
            <person name="Fuchs J."/>
            <person name="Jenkins J."/>
            <person name="Haas F.B."/>
            <person name="Piednoel M."/>
            <person name="Gundlach H."/>
            <person name="Van Bel M."/>
            <person name="Meyberg R."/>
            <person name="Vives C."/>
            <person name="Morata J."/>
            <person name="Symeonidi A."/>
            <person name="Hiss M."/>
            <person name="Muchero W."/>
            <person name="Kamisugi Y."/>
            <person name="Saleh O."/>
            <person name="Blanc G."/>
            <person name="Decker E.L."/>
            <person name="van Gessel N."/>
            <person name="Grimwood J."/>
            <person name="Hayes R.D."/>
            <person name="Graham S.W."/>
            <person name="Gunter L.E."/>
            <person name="McDaniel S.F."/>
            <person name="Hoernstein S.N.W."/>
            <person name="Larsson A."/>
            <person name="Li F.W."/>
            <person name="Perroud P.F."/>
            <person name="Phillips J."/>
            <person name="Ranjan P."/>
            <person name="Rokshar D.S."/>
            <person name="Rothfels C.J."/>
            <person name="Schneider L."/>
            <person name="Shu S."/>
            <person name="Stevenson D.W."/>
            <person name="Thummler F."/>
            <person name="Tillich M."/>
            <person name="Villarreal Aguilar J.C."/>
            <person name="Widiez T."/>
            <person name="Wong G.K."/>
            <person name="Wymore A."/>
            <person name="Zhang Y."/>
            <person name="Zimmer A.D."/>
            <person name="Quatrano R.S."/>
            <person name="Mayer K.F.X."/>
            <person name="Goodstein D."/>
            <person name="Casacuberta J.M."/>
            <person name="Vandepoele K."/>
            <person name="Reski R."/>
            <person name="Cuming A.C."/>
            <person name="Tuskan G.A."/>
            <person name="Maumus F."/>
            <person name="Salse J."/>
            <person name="Schmutz J."/>
            <person name="Rensing S.A."/>
        </authorList>
    </citation>
    <scope>NUCLEOTIDE SEQUENCE [LARGE SCALE GENOMIC DNA]</scope>
    <source>
        <strain evidence="13 14">cv. Gransden 2004</strain>
    </source>
</reference>
<dbReference type="Proteomes" id="UP000006727">
    <property type="component" value="Chromosome 11"/>
</dbReference>
<reference evidence="12 14" key="1">
    <citation type="journal article" date="2008" name="Science">
        <title>The Physcomitrella genome reveals evolutionary insights into the conquest of land by plants.</title>
        <authorList>
            <person name="Rensing S."/>
            <person name="Lang D."/>
            <person name="Zimmer A."/>
            <person name="Terry A."/>
            <person name="Salamov A."/>
            <person name="Shapiro H."/>
            <person name="Nishiyama T."/>
            <person name="Perroud P.-F."/>
            <person name="Lindquist E."/>
            <person name="Kamisugi Y."/>
            <person name="Tanahashi T."/>
            <person name="Sakakibara K."/>
            <person name="Fujita T."/>
            <person name="Oishi K."/>
            <person name="Shin-I T."/>
            <person name="Kuroki Y."/>
            <person name="Toyoda A."/>
            <person name="Suzuki Y."/>
            <person name="Hashimoto A."/>
            <person name="Yamaguchi K."/>
            <person name="Sugano A."/>
            <person name="Kohara Y."/>
            <person name="Fujiyama A."/>
            <person name="Anterola A."/>
            <person name="Aoki S."/>
            <person name="Ashton N."/>
            <person name="Barbazuk W.B."/>
            <person name="Barker E."/>
            <person name="Bennetzen J."/>
            <person name="Bezanilla M."/>
            <person name="Blankenship R."/>
            <person name="Cho S.H."/>
            <person name="Dutcher S."/>
            <person name="Estelle M."/>
            <person name="Fawcett J.A."/>
            <person name="Gundlach H."/>
            <person name="Hanada K."/>
            <person name="Heyl A."/>
            <person name="Hicks K.A."/>
            <person name="Hugh J."/>
            <person name="Lohr M."/>
            <person name="Mayer K."/>
            <person name="Melkozernov A."/>
            <person name="Murata T."/>
            <person name="Nelson D."/>
            <person name="Pils B."/>
            <person name="Prigge M."/>
            <person name="Reiss B."/>
            <person name="Renner T."/>
            <person name="Rombauts S."/>
            <person name="Rushton P."/>
            <person name="Sanderfoot A."/>
            <person name="Schween G."/>
            <person name="Shiu S.-H."/>
            <person name="Stueber K."/>
            <person name="Theodoulou F.L."/>
            <person name="Tu H."/>
            <person name="Van de Peer Y."/>
            <person name="Verrier P.J."/>
            <person name="Waters E."/>
            <person name="Wood A."/>
            <person name="Yang L."/>
            <person name="Cove D."/>
            <person name="Cuming A."/>
            <person name="Hasebe M."/>
            <person name="Lucas S."/>
            <person name="Mishler D.B."/>
            <person name="Reski R."/>
            <person name="Grigoriev I."/>
            <person name="Quatrano R.S."/>
            <person name="Boore J.L."/>
        </authorList>
    </citation>
    <scope>NUCLEOTIDE SEQUENCE [LARGE SCALE GENOMIC DNA]</scope>
    <source>
        <strain evidence="13 14">cv. Gransden 2004</strain>
    </source>
</reference>
<evidence type="ECO:0000313" key="12">
    <source>
        <dbReference type="EMBL" id="PNR45227.1"/>
    </source>
</evidence>
<dbReference type="InterPro" id="IPR001841">
    <property type="entry name" value="Znf_RING"/>
</dbReference>
<keyword evidence="9" id="KW-0175">Coiled coil</keyword>
<gene>
    <name evidence="12" type="ORF">PHYPA_014998</name>
</gene>
<dbReference type="Gene3D" id="3.30.40.10">
    <property type="entry name" value="Zinc/RING finger domain, C3HC4 (zinc finger)"/>
    <property type="match status" value="1"/>
</dbReference>
<accession>A0A2K1JUN3</accession>
<dbReference type="GO" id="GO:0061630">
    <property type="term" value="F:ubiquitin protein ligase activity"/>
    <property type="evidence" value="ECO:0000318"/>
    <property type="project" value="GO_Central"/>
</dbReference>
<evidence type="ECO:0000256" key="6">
    <source>
        <dbReference type="ARBA" id="ARBA00022786"/>
    </source>
</evidence>
<evidence type="ECO:0000256" key="7">
    <source>
        <dbReference type="ARBA" id="ARBA00022833"/>
    </source>
</evidence>
<dbReference type="GO" id="GO:0005737">
    <property type="term" value="C:cytoplasm"/>
    <property type="evidence" value="ECO:0000318"/>
    <property type="project" value="GO_Central"/>
</dbReference>
<evidence type="ECO:0000256" key="5">
    <source>
        <dbReference type="ARBA" id="ARBA00022771"/>
    </source>
</evidence>
<dbReference type="AlphaFoldDB" id="A0A2K1JUN3"/>
<dbReference type="SMART" id="SM00184">
    <property type="entry name" value="RING"/>
    <property type="match status" value="1"/>
</dbReference>
<evidence type="ECO:0000259" key="11">
    <source>
        <dbReference type="PROSITE" id="PS50089"/>
    </source>
</evidence>
<dbReference type="PANTHER" id="PTHR15710">
    <property type="entry name" value="E3 UBIQUITIN-PROTEIN LIGASE PRAJA"/>
    <property type="match status" value="1"/>
</dbReference>
<keyword evidence="5 8" id="KW-0863">Zinc-finger</keyword>
<evidence type="ECO:0000313" key="13">
    <source>
        <dbReference type="EnsemblPlants" id="Pp3c11_13800V3.1"/>
    </source>
</evidence>
<dbReference type="EC" id="2.3.2.27" evidence="2"/>
<dbReference type="GO" id="GO:0008270">
    <property type="term" value="F:zinc ion binding"/>
    <property type="evidence" value="ECO:0007669"/>
    <property type="project" value="UniProtKB-KW"/>
</dbReference>
<evidence type="ECO:0000256" key="3">
    <source>
        <dbReference type="ARBA" id="ARBA00022679"/>
    </source>
</evidence>